<sequence>MKQRNLIRRLTAALVSGAMALSLCAPALAAADEPAATLQPGTYPEGSIAVVYKDKENPIVVKENTDDILGDGTLAYKDGVLSSTKTIEGLYIDVNPEKTVDLDITVADGPAVKTVLNTANVHNMTLSGYVPDGPAVNIVYPGCTGSLTVENTAAQGDAAQEVVFINQSSSEMVLRLSDYLEGVLAPGEMYRYSKTDGHITTLTRSITIKAEPTYTLTVKNGCAISDRTGQVSTRFYRGELVEVHVERPADALELDHWVLPEGLKLEGNDPPECLFHMPDEDITVGANWKKAENTEMELHVTYNDYTEVFTPQHLKNNSNADVTFANDTFTIRFDFTMDHKDVKIQGLADPKTGTVPSVVLNGIVMGSVYADGVKNVTLQGDYDGNLVHDDVVVSASGDVTITNESGSCVRYDLTVYNAQNVTVTANTPESEDSDSDDYAVNGDAKITCTGDAVLTNTGGGVVGDSLLVHDAQDVTLDGRYDSYLVYNDADIACRGNVEITNPIGGGVWEGLTVYAAQDVTVRADSEERCAVEGAANITCTGDVTLTNTSGQALNYLLTIAGARNVTITGKTDGDKLIGDNNDDEHIIQCSGTVTLRNEGTGGLFTNQLTYTPDDSVEVYDIAVDSDVKREGATDAVVLTCGKNVTVITSDVTDPDAPDAPEWNNDLTGASELVITPTLKPVDPGEAADGDGSAVVAVVAGTALAGAAVWGGYEVTTRVMLKNLLPEGTAIPATRGELAQLLWNAAGRPEAGAVVTVYPDITDADQQAAARWCTEQGLLTARSDGTFAPDGRVPKWRVIEVWNHAFAK</sequence>
<name>A0ACC9CZ94_9FIRM</name>
<proteinExistence type="predicted"/>
<dbReference type="Proteomes" id="UP000220959">
    <property type="component" value="Unassembled WGS sequence"/>
</dbReference>
<comment type="caution">
    <text evidence="1">The sequence shown here is derived from an EMBL/GenBank/DDBJ whole genome shotgun (WGS) entry which is preliminary data.</text>
</comment>
<gene>
    <name evidence="1" type="ORF">CGS49_07715</name>
</gene>
<protein>
    <submittedName>
        <fullName evidence="1">Uncharacterized protein</fullName>
    </submittedName>
</protein>
<evidence type="ECO:0000313" key="2">
    <source>
        <dbReference type="Proteomes" id="UP000220959"/>
    </source>
</evidence>
<evidence type="ECO:0000313" key="1">
    <source>
        <dbReference type="EMBL" id="PDX61052.1"/>
    </source>
</evidence>
<accession>A0ACC9CZ94</accession>
<organism evidence="1 2">
    <name type="scientific">Faecalibacterium langellae</name>
    <dbReference type="NCBI Taxonomy" id="3435293"/>
    <lineage>
        <taxon>Bacteria</taxon>
        <taxon>Bacillati</taxon>
        <taxon>Bacillota</taxon>
        <taxon>Clostridia</taxon>
        <taxon>Eubacteriales</taxon>
        <taxon>Oscillospiraceae</taxon>
        <taxon>Faecalibacterium</taxon>
    </lineage>
</organism>
<reference evidence="1 2" key="1">
    <citation type="journal article" date="2017" name="Front. Microbiol.">
        <title>New Insights into the Diversity of the Genus Faecalibacterium.</title>
        <authorList>
            <person name="Benevides L."/>
            <person name="Burman S."/>
            <person name="Martin R."/>
            <person name="Robert V."/>
            <person name="Thomas M."/>
            <person name="Miquel S."/>
            <person name="Chain F."/>
            <person name="Sokol H."/>
            <person name="Bermudez-Humaran L.G."/>
            <person name="Morrison M."/>
            <person name="Langella P."/>
            <person name="Azevedo V.A."/>
            <person name="Chatel J.M."/>
            <person name="Soares S."/>
        </authorList>
    </citation>
    <scope>NUCLEOTIDE SEQUENCE [LARGE SCALE GENOMIC DNA]</scope>
    <source>
        <strain evidence="2">CNCM I-4541</strain>
    </source>
</reference>
<keyword evidence="2" id="KW-1185">Reference proteome</keyword>
<dbReference type="EMBL" id="NMTR01000019">
    <property type="protein sequence ID" value="PDX61052.1"/>
    <property type="molecule type" value="Genomic_DNA"/>
</dbReference>